<name>A0ABP3GI58_9BACI</name>
<dbReference type="RefSeq" id="WP_343802758.1">
    <property type="nucleotide sequence ID" value="NZ_BAAADJ010000062.1"/>
</dbReference>
<dbReference type="SUPFAM" id="SSF52499">
    <property type="entry name" value="Isochorismatase-like hydrolases"/>
    <property type="match status" value="1"/>
</dbReference>
<dbReference type="Pfam" id="PF00857">
    <property type="entry name" value="Isochorismatase"/>
    <property type="match status" value="1"/>
</dbReference>
<dbReference type="PANTHER" id="PTHR43540">
    <property type="entry name" value="PEROXYUREIDOACRYLATE/UREIDOACRYLATE AMIDOHYDROLASE-RELATED"/>
    <property type="match status" value="1"/>
</dbReference>
<evidence type="ECO:0000313" key="5">
    <source>
        <dbReference type="Proteomes" id="UP001500782"/>
    </source>
</evidence>
<keyword evidence="5" id="KW-1185">Reference proteome</keyword>
<protein>
    <submittedName>
        <fullName evidence="4">Cysteine hydrolase family protein</fullName>
    </submittedName>
</protein>
<gene>
    <name evidence="4" type="ORF">GCM10008967_38060</name>
</gene>
<proteinExistence type="inferred from homology"/>
<evidence type="ECO:0000313" key="4">
    <source>
        <dbReference type="EMBL" id="GAA0344005.1"/>
    </source>
</evidence>
<dbReference type="InterPro" id="IPR000868">
    <property type="entry name" value="Isochorismatase-like_dom"/>
</dbReference>
<dbReference type="Proteomes" id="UP001500782">
    <property type="component" value="Unassembled WGS sequence"/>
</dbReference>
<accession>A0ABP3GI58</accession>
<organism evidence="4 5">
    <name type="scientific">Bacillus carboniphilus</name>
    <dbReference type="NCBI Taxonomy" id="86663"/>
    <lineage>
        <taxon>Bacteria</taxon>
        <taxon>Bacillati</taxon>
        <taxon>Bacillota</taxon>
        <taxon>Bacilli</taxon>
        <taxon>Bacillales</taxon>
        <taxon>Bacillaceae</taxon>
        <taxon>Bacillus</taxon>
    </lineage>
</organism>
<keyword evidence="2 4" id="KW-0378">Hydrolase</keyword>
<dbReference type="Gene3D" id="3.40.50.850">
    <property type="entry name" value="Isochorismatase-like"/>
    <property type="match status" value="1"/>
</dbReference>
<dbReference type="InterPro" id="IPR050272">
    <property type="entry name" value="Isochorismatase-like_hydrls"/>
</dbReference>
<dbReference type="CDD" id="cd01014">
    <property type="entry name" value="nicotinamidase_related"/>
    <property type="match status" value="1"/>
</dbReference>
<sequence length="179" mass="19951">MKALLIIDVQNGMFLKGYEVFNGENLIHNIKTLISKARSTHTPIFYVQHNEGEGEPLETGTIGWEIHPEIAPEEGDVVIQKTTPDSFFKTPLDEELKKRGIEHLIITGIQTDLCVDTTCRRAVSEGYKITLVSDAHSTWPSEELTAQQIINHHNGTLRWFGNVLGTEGTGFSVPKKGLI</sequence>
<evidence type="ECO:0000256" key="2">
    <source>
        <dbReference type="ARBA" id="ARBA00022801"/>
    </source>
</evidence>
<reference evidence="5" key="1">
    <citation type="journal article" date="2019" name="Int. J. Syst. Evol. Microbiol.">
        <title>The Global Catalogue of Microorganisms (GCM) 10K type strain sequencing project: providing services to taxonomists for standard genome sequencing and annotation.</title>
        <authorList>
            <consortium name="The Broad Institute Genomics Platform"/>
            <consortium name="The Broad Institute Genome Sequencing Center for Infectious Disease"/>
            <person name="Wu L."/>
            <person name="Ma J."/>
        </authorList>
    </citation>
    <scope>NUCLEOTIDE SEQUENCE [LARGE SCALE GENOMIC DNA]</scope>
    <source>
        <strain evidence="5">JCM 9731</strain>
    </source>
</reference>
<comment type="caution">
    <text evidence="4">The sequence shown here is derived from an EMBL/GenBank/DDBJ whole genome shotgun (WGS) entry which is preliminary data.</text>
</comment>
<dbReference type="InterPro" id="IPR036380">
    <property type="entry name" value="Isochorismatase-like_sf"/>
</dbReference>
<dbReference type="EMBL" id="BAAADJ010000062">
    <property type="protein sequence ID" value="GAA0344005.1"/>
    <property type="molecule type" value="Genomic_DNA"/>
</dbReference>
<dbReference type="GO" id="GO:0016787">
    <property type="term" value="F:hydrolase activity"/>
    <property type="evidence" value="ECO:0007669"/>
    <property type="project" value="UniProtKB-KW"/>
</dbReference>
<comment type="similarity">
    <text evidence="1">Belongs to the isochorismatase family.</text>
</comment>
<evidence type="ECO:0000256" key="1">
    <source>
        <dbReference type="ARBA" id="ARBA00006336"/>
    </source>
</evidence>
<dbReference type="PANTHER" id="PTHR43540:SF14">
    <property type="entry name" value="ISOCHORISMATASE"/>
    <property type="match status" value="1"/>
</dbReference>
<feature type="domain" description="Isochorismatase-like" evidence="3">
    <location>
        <begin position="3"/>
        <end position="143"/>
    </location>
</feature>
<evidence type="ECO:0000259" key="3">
    <source>
        <dbReference type="Pfam" id="PF00857"/>
    </source>
</evidence>